<keyword evidence="2" id="KW-0784">Thiamine biosynthesis</keyword>
<evidence type="ECO:0000256" key="1">
    <source>
        <dbReference type="ARBA" id="ARBA00004948"/>
    </source>
</evidence>
<dbReference type="AlphaFoldDB" id="K3X5V9"/>
<dbReference type="InParanoid" id="K3X5V9"/>
<comment type="pathway">
    <text evidence="1">Cofactor biosynthesis; thiamine diphosphate biosynthesis.</text>
</comment>
<dbReference type="Pfam" id="PF02581">
    <property type="entry name" value="TMP-TENI"/>
    <property type="match status" value="1"/>
</dbReference>
<dbReference type="InterPro" id="IPR022998">
    <property type="entry name" value="ThiamineP_synth_TenI"/>
</dbReference>
<dbReference type="Proteomes" id="UP000019132">
    <property type="component" value="Unassembled WGS sequence"/>
</dbReference>
<evidence type="ECO:0000313" key="5">
    <source>
        <dbReference type="Proteomes" id="UP000019132"/>
    </source>
</evidence>
<reference evidence="4" key="3">
    <citation type="submission" date="2015-02" db="UniProtKB">
        <authorList>
            <consortium name="EnsemblProtists"/>
        </authorList>
    </citation>
    <scope>IDENTIFICATION</scope>
    <source>
        <strain evidence="4">DAOM BR144</strain>
    </source>
</reference>
<reference evidence="5" key="1">
    <citation type="journal article" date="2010" name="Genome Biol.">
        <title>Genome sequence of the necrotrophic plant pathogen Pythium ultimum reveals original pathogenicity mechanisms and effector repertoire.</title>
        <authorList>
            <person name="Levesque C.A."/>
            <person name="Brouwer H."/>
            <person name="Cano L."/>
            <person name="Hamilton J.P."/>
            <person name="Holt C."/>
            <person name="Huitema E."/>
            <person name="Raffaele S."/>
            <person name="Robideau G.P."/>
            <person name="Thines M."/>
            <person name="Win J."/>
            <person name="Zerillo M.M."/>
            <person name="Beakes G.W."/>
            <person name="Boore J.L."/>
            <person name="Busam D."/>
            <person name="Dumas B."/>
            <person name="Ferriera S."/>
            <person name="Fuerstenberg S.I."/>
            <person name="Gachon C.M."/>
            <person name="Gaulin E."/>
            <person name="Govers F."/>
            <person name="Grenville-Briggs L."/>
            <person name="Horner N."/>
            <person name="Hostetler J."/>
            <person name="Jiang R.H."/>
            <person name="Johnson J."/>
            <person name="Krajaejun T."/>
            <person name="Lin H."/>
            <person name="Meijer H.J."/>
            <person name="Moore B."/>
            <person name="Morris P."/>
            <person name="Phuntmart V."/>
            <person name="Puiu D."/>
            <person name="Shetty J."/>
            <person name="Stajich J.E."/>
            <person name="Tripathy S."/>
            <person name="Wawra S."/>
            <person name="van West P."/>
            <person name="Whitty B.R."/>
            <person name="Coutinho P.M."/>
            <person name="Henrissat B."/>
            <person name="Martin F."/>
            <person name="Thomas P.D."/>
            <person name="Tyler B.M."/>
            <person name="De Vries R.P."/>
            <person name="Kamoun S."/>
            <person name="Yandell M."/>
            <person name="Tisserat N."/>
            <person name="Buell C.R."/>
        </authorList>
    </citation>
    <scope>NUCLEOTIDE SEQUENCE</scope>
    <source>
        <strain evidence="5">DAOM:BR144</strain>
    </source>
</reference>
<organism evidence="4 5">
    <name type="scientific">Globisporangium ultimum (strain ATCC 200006 / CBS 805.95 / DAOM BR144)</name>
    <name type="common">Pythium ultimum</name>
    <dbReference type="NCBI Taxonomy" id="431595"/>
    <lineage>
        <taxon>Eukaryota</taxon>
        <taxon>Sar</taxon>
        <taxon>Stramenopiles</taxon>
        <taxon>Oomycota</taxon>
        <taxon>Peronosporomycetes</taxon>
        <taxon>Pythiales</taxon>
        <taxon>Pythiaceae</taxon>
        <taxon>Globisporangium</taxon>
    </lineage>
</organism>
<dbReference type="PANTHER" id="PTHR20857">
    <property type="entry name" value="THIAMINE-PHOSPHATE PYROPHOSPHORYLASE"/>
    <property type="match status" value="1"/>
</dbReference>
<keyword evidence="5" id="KW-1185">Reference proteome</keyword>
<evidence type="ECO:0000313" key="4">
    <source>
        <dbReference type="EnsemblProtists" id="PYU1_T012608"/>
    </source>
</evidence>
<dbReference type="EMBL" id="GL376612">
    <property type="status" value="NOT_ANNOTATED_CDS"/>
    <property type="molecule type" value="Genomic_DNA"/>
</dbReference>
<dbReference type="GO" id="GO:0004789">
    <property type="term" value="F:thiamine-phosphate diphosphorylase activity"/>
    <property type="evidence" value="ECO:0007669"/>
    <property type="project" value="TreeGrafter"/>
</dbReference>
<evidence type="ECO:0000259" key="3">
    <source>
        <dbReference type="Pfam" id="PF02581"/>
    </source>
</evidence>
<dbReference type="SUPFAM" id="SSF51391">
    <property type="entry name" value="Thiamin phosphate synthase"/>
    <property type="match status" value="1"/>
</dbReference>
<dbReference type="InterPro" id="IPR013785">
    <property type="entry name" value="Aldolase_TIM"/>
</dbReference>
<sequence>MRLQELLGDMSDDRKPALILNAPLALTRSIAIRDFDGWHVKERDLQHEGLAQLIQETRTQKPLVVGCSVHSVASALIAARMGVDYIQVGTMFPTPSHPEKATPESLEGPRLLRELLAEMGDEDGIFPMPPLIGVGGINTAQNIRDVLSAGASGVAMIRGILAVENAGQATAEYRRVLDTFQA</sequence>
<dbReference type="InterPro" id="IPR036206">
    <property type="entry name" value="ThiamineP_synth_sf"/>
</dbReference>
<evidence type="ECO:0000256" key="2">
    <source>
        <dbReference type="ARBA" id="ARBA00022977"/>
    </source>
</evidence>
<dbReference type="HOGENOM" id="CLU_1484863_0_0_1"/>
<dbReference type="VEuPathDB" id="FungiDB:PYU1_G012582"/>
<accession>K3X5V9</accession>
<reference evidence="5" key="2">
    <citation type="submission" date="2010-04" db="EMBL/GenBank/DDBJ databases">
        <authorList>
            <person name="Buell R."/>
            <person name="Hamilton J."/>
            <person name="Hostetler J."/>
        </authorList>
    </citation>
    <scope>NUCLEOTIDE SEQUENCE [LARGE SCALE GENOMIC DNA]</scope>
    <source>
        <strain evidence="5">DAOM:BR144</strain>
    </source>
</reference>
<proteinExistence type="predicted"/>
<name>K3X5V9_GLOUD</name>
<dbReference type="CDD" id="cd00564">
    <property type="entry name" value="TMP_TenI"/>
    <property type="match status" value="1"/>
</dbReference>
<feature type="domain" description="Thiamine phosphate synthase/TenI" evidence="3">
    <location>
        <begin position="13"/>
        <end position="160"/>
    </location>
</feature>
<dbReference type="EnsemblProtists" id="PYU1_T012608">
    <property type="protein sequence ID" value="PYU1_T012608"/>
    <property type="gene ID" value="PYU1_G012582"/>
</dbReference>
<dbReference type="eggNOG" id="ENOG502S9Y2">
    <property type="taxonomic scope" value="Eukaryota"/>
</dbReference>
<protein>
    <recommendedName>
        <fullName evidence="3">Thiamine phosphate synthase/TenI domain-containing protein</fullName>
    </recommendedName>
</protein>
<dbReference type="GO" id="GO:0005737">
    <property type="term" value="C:cytoplasm"/>
    <property type="evidence" value="ECO:0007669"/>
    <property type="project" value="TreeGrafter"/>
</dbReference>
<dbReference type="GO" id="GO:0009228">
    <property type="term" value="P:thiamine biosynthetic process"/>
    <property type="evidence" value="ECO:0007669"/>
    <property type="project" value="UniProtKB-KW"/>
</dbReference>
<dbReference type="Gene3D" id="3.20.20.70">
    <property type="entry name" value="Aldolase class I"/>
    <property type="match status" value="1"/>
</dbReference>
<dbReference type="PANTHER" id="PTHR20857:SF23">
    <property type="entry name" value="THIAMINE BIOSYNTHETIC BIFUNCTIONAL ENZYME"/>
    <property type="match status" value="1"/>
</dbReference>